<dbReference type="RefSeq" id="WP_338753556.1">
    <property type="nucleotide sequence ID" value="NZ_CP147404.1"/>
</dbReference>
<dbReference type="Pfam" id="PF26135">
    <property type="entry name" value="YuzI"/>
    <property type="match status" value="1"/>
</dbReference>
<reference evidence="2 3" key="1">
    <citation type="submission" date="2024-02" db="EMBL/GenBank/DDBJ databases">
        <title>Seven novel Bacillus-like species.</title>
        <authorList>
            <person name="Liu G."/>
        </authorList>
    </citation>
    <scope>NUCLEOTIDE SEQUENCE [LARGE SCALE GENOMIC DNA]</scope>
    <source>
        <strain evidence="2 3">FJAT-52991</strain>
    </source>
</reference>
<sequence>MTFRIALFLIGFGFAVLGGVSCIMYLNLLTAGWTLKEYLTFILDRSECHLFIIGFVLMAISIYFPSKWKVEKI</sequence>
<protein>
    <recommendedName>
        <fullName evidence="4">Lipoprotein</fullName>
    </recommendedName>
</protein>
<evidence type="ECO:0000256" key="1">
    <source>
        <dbReference type="SAM" id="Phobius"/>
    </source>
</evidence>
<proteinExistence type="predicted"/>
<organism evidence="2 3">
    <name type="scientific">Bacillus kandeliae</name>
    <dbReference type="NCBI Taxonomy" id="3129297"/>
    <lineage>
        <taxon>Bacteria</taxon>
        <taxon>Bacillati</taxon>
        <taxon>Bacillota</taxon>
        <taxon>Bacilli</taxon>
        <taxon>Bacillales</taxon>
        <taxon>Bacillaceae</taxon>
        <taxon>Bacillus</taxon>
    </lineage>
</organism>
<keyword evidence="1" id="KW-0812">Transmembrane</keyword>
<keyword evidence="1" id="KW-1133">Transmembrane helix</keyword>
<dbReference type="Proteomes" id="UP001387364">
    <property type="component" value="Chromosome"/>
</dbReference>
<evidence type="ECO:0000313" key="2">
    <source>
        <dbReference type="EMBL" id="WXB93987.1"/>
    </source>
</evidence>
<accession>A0ABZ2N8D9</accession>
<keyword evidence="3" id="KW-1185">Reference proteome</keyword>
<dbReference type="InterPro" id="IPR058887">
    <property type="entry name" value="YuzI-like"/>
</dbReference>
<evidence type="ECO:0000313" key="3">
    <source>
        <dbReference type="Proteomes" id="UP001387364"/>
    </source>
</evidence>
<feature type="transmembrane region" description="Helical" evidence="1">
    <location>
        <begin position="49"/>
        <end position="66"/>
    </location>
</feature>
<dbReference type="EMBL" id="CP147404">
    <property type="protein sequence ID" value="WXB93987.1"/>
    <property type="molecule type" value="Genomic_DNA"/>
</dbReference>
<feature type="transmembrane region" description="Helical" evidence="1">
    <location>
        <begin position="7"/>
        <end position="29"/>
    </location>
</feature>
<name>A0ABZ2N8D9_9BACI</name>
<keyword evidence="1" id="KW-0472">Membrane</keyword>
<evidence type="ECO:0008006" key="4">
    <source>
        <dbReference type="Google" id="ProtNLM"/>
    </source>
</evidence>
<gene>
    <name evidence="2" type="ORF">WDJ61_04990</name>
</gene>
<dbReference type="PROSITE" id="PS51257">
    <property type="entry name" value="PROKAR_LIPOPROTEIN"/>
    <property type="match status" value="1"/>
</dbReference>